<dbReference type="Pfam" id="PF00625">
    <property type="entry name" value="Guanylate_kin"/>
    <property type="match status" value="1"/>
</dbReference>
<feature type="non-terminal residue" evidence="2">
    <location>
        <position position="142"/>
    </location>
</feature>
<dbReference type="Proteomes" id="UP001432322">
    <property type="component" value="Unassembled WGS sequence"/>
</dbReference>
<dbReference type="InterPro" id="IPR008145">
    <property type="entry name" value="GK/Ca_channel_bsu"/>
</dbReference>
<dbReference type="InterPro" id="IPR027417">
    <property type="entry name" value="P-loop_NTPase"/>
</dbReference>
<sequence>MIDDIRHSKLVEYYMEDGDFYGLSRTTVKWILEQGRHCILRLKYASSLLRLKHDVEPIVVYVHFTPEQIIEWRKVPDASYEKFVHSLFENEEKERKSFEHAITHEISDGESFPDVVRKVIDICMQSRQLPVKPTKEETISIA</sequence>
<dbReference type="Gene3D" id="3.30.63.10">
    <property type="entry name" value="Guanylate Kinase phosphate binding domain"/>
    <property type="match status" value="1"/>
</dbReference>
<dbReference type="AlphaFoldDB" id="A0AAV5VQI2"/>
<evidence type="ECO:0000313" key="3">
    <source>
        <dbReference type="Proteomes" id="UP001432322"/>
    </source>
</evidence>
<accession>A0AAV5VQI2</accession>
<feature type="domain" description="Guanylate kinase-like" evidence="1">
    <location>
        <begin position="1"/>
        <end position="124"/>
    </location>
</feature>
<dbReference type="Gene3D" id="3.40.50.300">
    <property type="entry name" value="P-loop containing nucleotide triphosphate hydrolases"/>
    <property type="match status" value="1"/>
</dbReference>
<keyword evidence="3" id="KW-1185">Reference proteome</keyword>
<gene>
    <name evidence="2" type="ORF">PFISCL1PPCAC_11889</name>
</gene>
<name>A0AAV5VQI2_9BILA</name>
<comment type="caution">
    <text evidence="2">The sequence shown here is derived from an EMBL/GenBank/DDBJ whole genome shotgun (WGS) entry which is preliminary data.</text>
</comment>
<dbReference type="SUPFAM" id="SSF52540">
    <property type="entry name" value="P-loop containing nucleoside triphosphate hydrolases"/>
    <property type="match status" value="1"/>
</dbReference>
<evidence type="ECO:0000313" key="2">
    <source>
        <dbReference type="EMBL" id="GMT20594.1"/>
    </source>
</evidence>
<proteinExistence type="predicted"/>
<dbReference type="InterPro" id="IPR008144">
    <property type="entry name" value="Guanylate_kin-like_dom"/>
</dbReference>
<organism evidence="2 3">
    <name type="scientific">Pristionchus fissidentatus</name>
    <dbReference type="NCBI Taxonomy" id="1538716"/>
    <lineage>
        <taxon>Eukaryota</taxon>
        <taxon>Metazoa</taxon>
        <taxon>Ecdysozoa</taxon>
        <taxon>Nematoda</taxon>
        <taxon>Chromadorea</taxon>
        <taxon>Rhabditida</taxon>
        <taxon>Rhabditina</taxon>
        <taxon>Diplogasteromorpha</taxon>
        <taxon>Diplogasteroidea</taxon>
        <taxon>Neodiplogasteridae</taxon>
        <taxon>Pristionchus</taxon>
    </lineage>
</organism>
<dbReference type="EMBL" id="BTSY01000003">
    <property type="protein sequence ID" value="GMT20594.1"/>
    <property type="molecule type" value="Genomic_DNA"/>
</dbReference>
<dbReference type="PROSITE" id="PS50052">
    <property type="entry name" value="GUANYLATE_KINASE_2"/>
    <property type="match status" value="1"/>
</dbReference>
<protein>
    <recommendedName>
        <fullName evidence="1">Guanylate kinase-like domain-containing protein</fullName>
    </recommendedName>
</protein>
<evidence type="ECO:0000259" key="1">
    <source>
        <dbReference type="PROSITE" id="PS50052"/>
    </source>
</evidence>
<reference evidence="2" key="1">
    <citation type="submission" date="2023-10" db="EMBL/GenBank/DDBJ databases">
        <title>Genome assembly of Pristionchus species.</title>
        <authorList>
            <person name="Yoshida K."/>
            <person name="Sommer R.J."/>
        </authorList>
    </citation>
    <scope>NUCLEOTIDE SEQUENCE</scope>
    <source>
        <strain evidence="2">RS5133</strain>
    </source>
</reference>